<proteinExistence type="predicted"/>
<dbReference type="RefSeq" id="WP_140022268.1">
    <property type="nucleotide sequence ID" value="NZ_JACIEX010000012.1"/>
</dbReference>
<accession>A0A5C5CFU9</accession>
<evidence type="ECO:0000313" key="1">
    <source>
        <dbReference type="EMBL" id="MBB4095673.1"/>
    </source>
</evidence>
<comment type="caution">
    <text evidence="2">The sequence shown here is derived from an EMBL/GenBank/DDBJ whole genome shotgun (WGS) entry which is preliminary data.</text>
</comment>
<name>A0A5C5CFU9_9HYPH</name>
<organism evidence="2 3">
    <name type="scientific">Brucella pecoris</name>
    <dbReference type="NCBI Taxonomy" id="867683"/>
    <lineage>
        <taxon>Bacteria</taxon>
        <taxon>Pseudomonadati</taxon>
        <taxon>Pseudomonadota</taxon>
        <taxon>Alphaproteobacteria</taxon>
        <taxon>Hyphomicrobiales</taxon>
        <taxon>Brucellaceae</taxon>
        <taxon>Brucella/Ochrobactrum group</taxon>
        <taxon>Brucella</taxon>
    </lineage>
</organism>
<sequence>MKHPEVASEEEQEEYLQVLIPASTKRELDIRSAETREPLRMVVLRALDAYGFAVPPESISDRRRKRRS</sequence>
<dbReference type="EMBL" id="JACIEX010000012">
    <property type="protein sequence ID" value="MBB4095673.1"/>
    <property type="molecule type" value="Genomic_DNA"/>
</dbReference>
<dbReference type="EMBL" id="VEWK01000012">
    <property type="protein sequence ID" value="TNV09626.1"/>
    <property type="molecule type" value="Genomic_DNA"/>
</dbReference>
<reference evidence="1 4" key="3">
    <citation type="submission" date="2020-08" db="EMBL/GenBank/DDBJ databases">
        <title>Genomic Encyclopedia of Type Strains, Phase IV (KMG-IV): sequencing the most valuable type-strain genomes for metagenomic binning, comparative biology and taxonomic classification.</title>
        <authorList>
            <person name="Goeker M."/>
        </authorList>
    </citation>
    <scope>NUCLEOTIDE SEQUENCE [LARGE SCALE GENOMIC DNA]</scope>
    <source>
        <strain evidence="1 4">DSM 23868</strain>
    </source>
</reference>
<gene>
    <name evidence="2" type="ORF">FIB18_19420</name>
    <name evidence="1" type="ORF">GGQ79_004225</name>
</gene>
<evidence type="ECO:0000313" key="3">
    <source>
        <dbReference type="Proteomes" id="UP000313390"/>
    </source>
</evidence>
<evidence type="ECO:0000313" key="2">
    <source>
        <dbReference type="EMBL" id="TNV09626.1"/>
    </source>
</evidence>
<reference evidence="2" key="2">
    <citation type="submission" date="2019-06" db="EMBL/GenBank/DDBJ databases">
        <authorList>
            <person name="Hu M."/>
        </authorList>
    </citation>
    <scope>NUCLEOTIDE SEQUENCE</scope>
    <source>
        <strain evidence="2">08RB2639</strain>
    </source>
</reference>
<keyword evidence="4" id="KW-1185">Reference proteome</keyword>
<protein>
    <submittedName>
        <fullName evidence="2">Uncharacterized protein</fullName>
    </submittedName>
</protein>
<evidence type="ECO:0000313" key="4">
    <source>
        <dbReference type="Proteomes" id="UP000553980"/>
    </source>
</evidence>
<dbReference type="AlphaFoldDB" id="A0A5C5CFU9"/>
<dbReference type="OrthoDB" id="8451509at2"/>
<reference evidence="2 3" key="1">
    <citation type="journal article" date="2011" name="Int. J. Syst. Evol. Microbiol.">
        <title>Ochrobactrum pecoris sp. nov., isolated from farm animals.</title>
        <authorList>
            <person name="Kampfer P."/>
            <person name="Huber B."/>
            <person name="Busse H.J."/>
            <person name="Scholz H.C."/>
            <person name="Tomaso H."/>
            <person name="Hotzel H."/>
            <person name="Melzer F."/>
        </authorList>
    </citation>
    <scope>NUCLEOTIDE SEQUENCE [LARGE SCALE GENOMIC DNA]</scope>
    <source>
        <strain evidence="2 3">08RB2639</strain>
    </source>
</reference>
<dbReference type="Proteomes" id="UP000313390">
    <property type="component" value="Unassembled WGS sequence"/>
</dbReference>
<dbReference type="Proteomes" id="UP000553980">
    <property type="component" value="Unassembled WGS sequence"/>
</dbReference>